<organism evidence="4">
    <name type="scientific">Ganoderma boninense</name>
    <dbReference type="NCBI Taxonomy" id="34458"/>
    <lineage>
        <taxon>Eukaryota</taxon>
        <taxon>Fungi</taxon>
        <taxon>Dikarya</taxon>
        <taxon>Basidiomycota</taxon>
        <taxon>Agaricomycotina</taxon>
        <taxon>Agaricomycetes</taxon>
        <taxon>Polyporales</taxon>
        <taxon>Polyporaceae</taxon>
        <taxon>Ganoderma</taxon>
    </lineage>
</organism>
<sequence length="226" mass="24836">MTSSNSLPTKPTDPAPPAGDGNTAQPHFMIEGYSSIPKEDLDFVSEQTGIKDEGALRQHIFGVQAEALGVHPYKYIKMFAFVNAALHLSSRDSAPTPPTLNSLNPLRAYASAIHISAVFHLFSEEQQLRLAGLIAGLLPPEPGSIIFGMQSGRAEKGLRVETSLATSHGKQMFCYSPESWREMWEDVFPKGAIRVDASLTEVKRPDLKPVGEDAKFWLLTWCVTRL</sequence>
<evidence type="ECO:0000256" key="2">
    <source>
        <dbReference type="ARBA" id="ARBA00022691"/>
    </source>
</evidence>
<keyword evidence="4" id="KW-0503">Monooxygenase</keyword>
<dbReference type="PANTHER" id="PTHR35897:SF1">
    <property type="entry name" value="METHYLTRANSFERASE AUSD"/>
    <property type="match status" value="1"/>
</dbReference>
<evidence type="ECO:0000313" key="4">
    <source>
        <dbReference type="EMBL" id="VWP02541.1"/>
    </source>
</evidence>
<dbReference type="GO" id="GO:0004497">
    <property type="term" value="F:monooxygenase activity"/>
    <property type="evidence" value="ECO:0007669"/>
    <property type="project" value="UniProtKB-KW"/>
</dbReference>
<keyword evidence="4" id="KW-0560">Oxidoreductase</keyword>
<feature type="region of interest" description="Disordered" evidence="3">
    <location>
        <begin position="1"/>
        <end position="27"/>
    </location>
</feature>
<keyword evidence="1" id="KW-0808">Transferase</keyword>
<dbReference type="GO" id="GO:0016740">
    <property type="term" value="F:transferase activity"/>
    <property type="evidence" value="ECO:0007669"/>
    <property type="project" value="UniProtKB-KW"/>
</dbReference>
<keyword evidence="2" id="KW-0949">S-adenosyl-L-methionine</keyword>
<protein>
    <submittedName>
        <fullName evidence="4">FAD-binding monooxygenase BOA2 )</fullName>
        <ecNumber evidence="4">1.14.13.-</ecNumber>
    </submittedName>
</protein>
<evidence type="ECO:0000256" key="1">
    <source>
        <dbReference type="ARBA" id="ARBA00022679"/>
    </source>
</evidence>
<dbReference type="EMBL" id="LR730299">
    <property type="protein sequence ID" value="VWP02541.1"/>
    <property type="molecule type" value="Genomic_DNA"/>
</dbReference>
<proteinExistence type="predicted"/>
<evidence type="ECO:0000256" key="3">
    <source>
        <dbReference type="SAM" id="MobiDB-lite"/>
    </source>
</evidence>
<dbReference type="PANTHER" id="PTHR35897">
    <property type="entry name" value="METHYLTRANSFERASE AUSD"/>
    <property type="match status" value="1"/>
</dbReference>
<name>A0A5K1K7X2_9APHY</name>
<dbReference type="InterPro" id="IPR051654">
    <property type="entry name" value="Meroterpenoid_MTases"/>
</dbReference>
<gene>
    <name evidence="4" type="primary">B1GVX4</name>
</gene>
<accession>A0A5K1K7X2</accession>
<dbReference type="AlphaFoldDB" id="A0A5K1K7X2"/>
<dbReference type="EC" id="1.14.13.-" evidence="4"/>
<reference evidence="4" key="1">
    <citation type="submission" date="2019-10" db="EMBL/GenBank/DDBJ databases">
        <authorList>
            <person name="Nor Muhammad N."/>
        </authorList>
    </citation>
    <scope>NUCLEOTIDE SEQUENCE</scope>
</reference>